<dbReference type="Gene3D" id="3.40.50.150">
    <property type="entry name" value="Vaccinia Virus protein VP39"/>
    <property type="match status" value="1"/>
</dbReference>
<dbReference type="CDD" id="cd02440">
    <property type="entry name" value="AdoMet_MTases"/>
    <property type="match status" value="1"/>
</dbReference>
<keyword evidence="3" id="KW-1185">Reference proteome</keyword>
<organism evidence="2 3">
    <name type="scientific">Ureibacillus xyleni</name>
    <dbReference type="NCBI Taxonomy" id="614648"/>
    <lineage>
        <taxon>Bacteria</taxon>
        <taxon>Bacillati</taxon>
        <taxon>Bacillota</taxon>
        <taxon>Bacilli</taxon>
        <taxon>Bacillales</taxon>
        <taxon>Caryophanaceae</taxon>
        <taxon>Ureibacillus</taxon>
    </lineage>
</organism>
<dbReference type="AlphaFoldDB" id="A0A285RB64"/>
<evidence type="ECO:0000259" key="1">
    <source>
        <dbReference type="Pfam" id="PF08241"/>
    </source>
</evidence>
<dbReference type="RefSeq" id="WP_097071847.1">
    <property type="nucleotide sequence ID" value="NZ_OBMQ01000001.1"/>
</dbReference>
<accession>A0A285RB64</accession>
<dbReference type="InterPro" id="IPR029063">
    <property type="entry name" value="SAM-dependent_MTases_sf"/>
</dbReference>
<proteinExistence type="predicted"/>
<name>A0A285RB64_9BACL</name>
<sequence>MYKSISEIVRSLEESPIENGGNIYHPIPFEEFNNLKTSTDNIEFLKKWAIIKSKIDELFGEKLKEISVLDIGSNGGFFTFSLSKEVANVTAFESHPRYGEIGKSLTKIKKINNVEWHNENFNLEKIKNETYDITLMLSVFQWIARGGENLEESLELLKEISKRSKYLVFELGFNSGKSCLTTQNPDHFDELIKMLKRGTIYNNFELIGKSNFWHDKERFIVLCY</sequence>
<dbReference type="EMBL" id="OBMQ01000001">
    <property type="protein sequence ID" value="SOB91144.1"/>
    <property type="molecule type" value="Genomic_DNA"/>
</dbReference>
<dbReference type="OrthoDB" id="9791837at2"/>
<keyword evidence="2" id="KW-0808">Transferase</keyword>
<dbReference type="InterPro" id="IPR013216">
    <property type="entry name" value="Methyltransf_11"/>
</dbReference>
<dbReference type="SUPFAM" id="SSF53335">
    <property type="entry name" value="S-adenosyl-L-methionine-dependent methyltransferases"/>
    <property type="match status" value="1"/>
</dbReference>
<evidence type="ECO:0000313" key="2">
    <source>
        <dbReference type="EMBL" id="SOB91144.1"/>
    </source>
</evidence>
<dbReference type="GO" id="GO:0032259">
    <property type="term" value="P:methylation"/>
    <property type="evidence" value="ECO:0007669"/>
    <property type="project" value="UniProtKB-KW"/>
</dbReference>
<dbReference type="GO" id="GO:0008757">
    <property type="term" value="F:S-adenosylmethionine-dependent methyltransferase activity"/>
    <property type="evidence" value="ECO:0007669"/>
    <property type="project" value="InterPro"/>
</dbReference>
<reference evidence="3" key="1">
    <citation type="submission" date="2017-08" db="EMBL/GenBank/DDBJ databases">
        <authorList>
            <person name="Varghese N."/>
            <person name="Submissions S."/>
        </authorList>
    </citation>
    <scope>NUCLEOTIDE SEQUENCE [LARGE SCALE GENOMIC DNA]</scope>
    <source>
        <strain evidence="3">JC22</strain>
    </source>
</reference>
<dbReference type="Pfam" id="PF08241">
    <property type="entry name" value="Methyltransf_11"/>
    <property type="match status" value="1"/>
</dbReference>
<protein>
    <submittedName>
        <fullName evidence="2">Methyltransferase family protein</fullName>
    </submittedName>
</protein>
<evidence type="ECO:0000313" key="3">
    <source>
        <dbReference type="Proteomes" id="UP000219636"/>
    </source>
</evidence>
<dbReference type="Proteomes" id="UP000219636">
    <property type="component" value="Unassembled WGS sequence"/>
</dbReference>
<feature type="domain" description="Methyltransferase type 11" evidence="1">
    <location>
        <begin position="69"/>
        <end position="158"/>
    </location>
</feature>
<keyword evidence="2" id="KW-0489">Methyltransferase</keyword>
<gene>
    <name evidence="2" type="ORF">SAMN05880501_101269</name>
</gene>